<reference evidence="1 2" key="1">
    <citation type="submission" date="2022-05" db="EMBL/GenBank/DDBJ databases">
        <title>Streptomyces sp. nov. RY43-2 isolated from soil of a peat swamp forest.</title>
        <authorList>
            <person name="Kanchanasin P."/>
            <person name="Tanasupawat S."/>
            <person name="Phongsopitanun W."/>
        </authorList>
    </citation>
    <scope>NUCLEOTIDE SEQUENCE [LARGE SCALE GENOMIC DNA]</scope>
    <source>
        <strain evidence="1 2">RY43-2</strain>
    </source>
</reference>
<dbReference type="RefSeq" id="WP_252428268.1">
    <property type="nucleotide sequence ID" value="NZ_JAMWMR010000037.1"/>
</dbReference>
<gene>
    <name evidence="1" type="ORF">NGF19_27485</name>
</gene>
<sequence>MIDRQERVLLCRIHGESSWRPIKARVIPGWPSRFSVIHVLDPLFSHWLLAATPVVGKFDPFSNRGDQAGSTRIFVVRHGKMSRISLRGRSHPIPDADYAWHPLPDVEGEDFGVYPRELGSFLRGYLEGWIPDGVITLAE</sequence>
<evidence type="ECO:0000313" key="2">
    <source>
        <dbReference type="Proteomes" id="UP001523219"/>
    </source>
</evidence>
<comment type="caution">
    <text evidence="1">The sequence shown here is derived from an EMBL/GenBank/DDBJ whole genome shotgun (WGS) entry which is preliminary data.</text>
</comment>
<keyword evidence="2" id="KW-1185">Reference proteome</keyword>
<name>A0ABT0ZLN3_9ACTN</name>
<protein>
    <submittedName>
        <fullName evidence="1">Uncharacterized protein</fullName>
    </submittedName>
</protein>
<dbReference type="Proteomes" id="UP001523219">
    <property type="component" value="Unassembled WGS sequence"/>
</dbReference>
<accession>A0ABT0ZLN3</accession>
<dbReference type="EMBL" id="JAMWMR010000037">
    <property type="protein sequence ID" value="MCN9244481.1"/>
    <property type="molecule type" value="Genomic_DNA"/>
</dbReference>
<organism evidence="1 2">
    <name type="scientific">Streptomyces macrolidinus</name>
    <dbReference type="NCBI Taxonomy" id="2952607"/>
    <lineage>
        <taxon>Bacteria</taxon>
        <taxon>Bacillati</taxon>
        <taxon>Actinomycetota</taxon>
        <taxon>Actinomycetes</taxon>
        <taxon>Kitasatosporales</taxon>
        <taxon>Streptomycetaceae</taxon>
        <taxon>Streptomyces</taxon>
    </lineage>
</organism>
<evidence type="ECO:0000313" key="1">
    <source>
        <dbReference type="EMBL" id="MCN9244481.1"/>
    </source>
</evidence>
<proteinExistence type="predicted"/>